<dbReference type="GO" id="GO:0003700">
    <property type="term" value="F:DNA-binding transcription factor activity"/>
    <property type="evidence" value="ECO:0007669"/>
    <property type="project" value="InterPro"/>
</dbReference>
<accession>A0A4R8A902</accession>
<name>A0A4R8A902_9FIRM</name>
<feature type="domain" description="HTH marR-type" evidence="4">
    <location>
        <begin position="2"/>
        <end position="134"/>
    </location>
</feature>
<dbReference type="PRINTS" id="PR00598">
    <property type="entry name" value="HTHMARR"/>
</dbReference>
<dbReference type="PANTHER" id="PTHR42756">
    <property type="entry name" value="TRANSCRIPTIONAL REGULATOR, MARR"/>
    <property type="match status" value="1"/>
</dbReference>
<dbReference type="SUPFAM" id="SSF46785">
    <property type="entry name" value="Winged helix' DNA-binding domain"/>
    <property type="match status" value="1"/>
</dbReference>
<dbReference type="Proteomes" id="UP000294743">
    <property type="component" value="Unassembled WGS sequence"/>
</dbReference>
<dbReference type="OrthoDB" id="9808725at2"/>
<dbReference type="EMBL" id="SODD01000001">
    <property type="protein sequence ID" value="TDW26394.1"/>
    <property type="molecule type" value="Genomic_DNA"/>
</dbReference>
<dbReference type="GO" id="GO:0003677">
    <property type="term" value="F:DNA binding"/>
    <property type="evidence" value="ECO:0007669"/>
    <property type="project" value="UniProtKB-KW"/>
</dbReference>
<proteinExistence type="predicted"/>
<organism evidence="5 6">
    <name type="scientific">Breznakia blatticola</name>
    <dbReference type="NCBI Taxonomy" id="1754012"/>
    <lineage>
        <taxon>Bacteria</taxon>
        <taxon>Bacillati</taxon>
        <taxon>Bacillota</taxon>
        <taxon>Erysipelotrichia</taxon>
        <taxon>Erysipelotrichales</taxon>
        <taxon>Erysipelotrichaceae</taxon>
        <taxon>Breznakia</taxon>
    </lineage>
</organism>
<gene>
    <name evidence="5" type="ORF">EDD63_101109</name>
</gene>
<sequence>MQKNIGRLVSIVYRKRQSIINGLFHEENLPNAEVSILLHLYGNDGLSQEKLTKYLSIDKAAIARSISSLETKGYLRRVRNPKDKREYQIHLTQLGMDSEDLVKGKLDRLNESLLEGVQQKDIDIAYDVLTNIINNLGIKLQEERK</sequence>
<dbReference type="InterPro" id="IPR023187">
    <property type="entry name" value="Tscrpt_reg_MarR-type_CS"/>
</dbReference>
<dbReference type="InterPro" id="IPR036390">
    <property type="entry name" value="WH_DNA-bd_sf"/>
</dbReference>
<dbReference type="PANTHER" id="PTHR42756:SF1">
    <property type="entry name" value="TRANSCRIPTIONAL REPRESSOR OF EMRAB OPERON"/>
    <property type="match status" value="1"/>
</dbReference>
<evidence type="ECO:0000313" key="6">
    <source>
        <dbReference type="Proteomes" id="UP000294743"/>
    </source>
</evidence>
<keyword evidence="2 5" id="KW-0238">DNA-binding</keyword>
<dbReference type="InterPro" id="IPR036388">
    <property type="entry name" value="WH-like_DNA-bd_sf"/>
</dbReference>
<evidence type="ECO:0000256" key="2">
    <source>
        <dbReference type="ARBA" id="ARBA00023125"/>
    </source>
</evidence>
<evidence type="ECO:0000313" key="5">
    <source>
        <dbReference type="EMBL" id="TDW26394.1"/>
    </source>
</evidence>
<dbReference type="PROSITE" id="PS50995">
    <property type="entry name" value="HTH_MARR_2"/>
    <property type="match status" value="1"/>
</dbReference>
<reference evidence="5 6" key="1">
    <citation type="submission" date="2019-03" db="EMBL/GenBank/DDBJ databases">
        <title>Genomic Encyclopedia of Type Strains, Phase IV (KMG-IV): sequencing the most valuable type-strain genomes for metagenomic binning, comparative biology and taxonomic classification.</title>
        <authorList>
            <person name="Goeker M."/>
        </authorList>
    </citation>
    <scope>NUCLEOTIDE SEQUENCE [LARGE SCALE GENOMIC DNA]</scope>
    <source>
        <strain evidence="5 6">DSM 28867</strain>
    </source>
</reference>
<dbReference type="SMART" id="SM00347">
    <property type="entry name" value="HTH_MARR"/>
    <property type="match status" value="1"/>
</dbReference>
<dbReference type="Pfam" id="PF12802">
    <property type="entry name" value="MarR_2"/>
    <property type="match status" value="1"/>
</dbReference>
<dbReference type="RefSeq" id="WP_134167389.1">
    <property type="nucleotide sequence ID" value="NZ_SODD01000001.1"/>
</dbReference>
<dbReference type="PROSITE" id="PS01117">
    <property type="entry name" value="HTH_MARR_1"/>
    <property type="match status" value="1"/>
</dbReference>
<dbReference type="InterPro" id="IPR000835">
    <property type="entry name" value="HTH_MarR-typ"/>
</dbReference>
<protein>
    <submittedName>
        <fullName evidence="5">DNA-binding MarR family transcriptional regulator</fullName>
    </submittedName>
</protein>
<dbReference type="Gene3D" id="1.10.10.10">
    <property type="entry name" value="Winged helix-like DNA-binding domain superfamily/Winged helix DNA-binding domain"/>
    <property type="match status" value="1"/>
</dbReference>
<comment type="caution">
    <text evidence="5">The sequence shown here is derived from an EMBL/GenBank/DDBJ whole genome shotgun (WGS) entry which is preliminary data.</text>
</comment>
<keyword evidence="3" id="KW-0804">Transcription</keyword>
<evidence type="ECO:0000256" key="3">
    <source>
        <dbReference type="ARBA" id="ARBA00023163"/>
    </source>
</evidence>
<evidence type="ECO:0000256" key="1">
    <source>
        <dbReference type="ARBA" id="ARBA00023015"/>
    </source>
</evidence>
<dbReference type="AlphaFoldDB" id="A0A4R8A902"/>
<keyword evidence="6" id="KW-1185">Reference proteome</keyword>
<evidence type="ECO:0000259" key="4">
    <source>
        <dbReference type="PROSITE" id="PS50995"/>
    </source>
</evidence>
<keyword evidence="1" id="KW-0805">Transcription regulation</keyword>